<reference evidence="5" key="1">
    <citation type="submission" date="2020-06" db="EMBL/GenBank/DDBJ databases">
        <title>Legume-microbial interactions unlock mineral nutrients during tropical forest succession.</title>
        <authorList>
            <person name="Epihov D.Z."/>
        </authorList>
    </citation>
    <scope>NUCLEOTIDE SEQUENCE [LARGE SCALE GENOMIC DNA]</scope>
    <source>
        <strain evidence="5">Pan2503</strain>
    </source>
</reference>
<dbReference type="SUPFAM" id="SSF52335">
    <property type="entry name" value="Methylglyoxal synthase-like"/>
    <property type="match status" value="1"/>
</dbReference>
<dbReference type="FunFam" id="3.40.140.20:FF:000001">
    <property type="entry name" value="Bifunctional purine biosynthesis protein PurH"/>
    <property type="match status" value="1"/>
</dbReference>
<comment type="caution">
    <text evidence="5">The sequence shown here is derived from an EMBL/GenBank/DDBJ whole genome shotgun (WGS) entry which is preliminary data.</text>
</comment>
<keyword evidence="6" id="KW-1185">Reference proteome</keyword>
<dbReference type="Proteomes" id="UP000567293">
    <property type="component" value="Unassembled WGS sequence"/>
</dbReference>
<sequence length="428" mass="46058">VVVNLYPFEATAAKARLTAEELIENIDIGGPTMLRSAAKNFESVTVVCDPSDYELVVSELESSAAVCTTLLRRMELARKVFATTARYDGLIAMELERLGCDHSSALDLNEKPRLPQRLHFALRLQQELRYGENPHQAAALYVPAGRAAEGLAAAKQLQGKELSYNNFVDLEAARSLAAEFKNPASVIIKHNNPCGTAERASLRDAYLRALACDPVSAYGGVLAFNREVDAATAEEVAKLFVECIAAPGFAARAKEIFAAKKNLRLLELPPGGLEPERELQLKRILGGMLVQQPDCGELADSELRTVTKRVPKPEELDTMCFAWKVAKHVKSNAIVFAKDGATVGVGAGQMSRVDSVKIAVMKAQAPLTGSVVASDAFFPFPDGVEEAAKSGATAVIQPGGSVRDPEVIAVADRLGLAMVFTGMRHFLH</sequence>
<dbReference type="PIRSF" id="PIRSF000414">
    <property type="entry name" value="AICARFT_IMPCHas"/>
    <property type="match status" value="1"/>
</dbReference>
<name>A0A7V8SXW6_9BACT</name>
<dbReference type="NCBIfam" id="NF002049">
    <property type="entry name" value="PRK00881.1"/>
    <property type="match status" value="1"/>
</dbReference>
<dbReference type="GO" id="GO:0006189">
    <property type="term" value="P:'de novo' IMP biosynthetic process"/>
    <property type="evidence" value="ECO:0007669"/>
    <property type="project" value="TreeGrafter"/>
</dbReference>
<proteinExistence type="predicted"/>
<dbReference type="SUPFAM" id="SSF53927">
    <property type="entry name" value="Cytidine deaminase-like"/>
    <property type="match status" value="1"/>
</dbReference>
<dbReference type="InterPro" id="IPR036914">
    <property type="entry name" value="MGS-like_dom_sf"/>
</dbReference>
<dbReference type="InterPro" id="IPR002695">
    <property type="entry name" value="PurH-like"/>
</dbReference>
<protein>
    <submittedName>
        <fullName evidence="5">Bifunctional phosphoribosylaminoimidazolecarboxamide formyltransferase/IMP cyclohydrolase</fullName>
        <ecNumber evidence="5">2.1.2.3</ecNumber>
        <ecNumber evidence="5">3.5.4.10</ecNumber>
    </submittedName>
</protein>
<keyword evidence="4" id="KW-0511">Multifunctional enzyme</keyword>
<evidence type="ECO:0000313" key="5">
    <source>
        <dbReference type="EMBL" id="MBA0086102.1"/>
    </source>
</evidence>
<organism evidence="5 6">
    <name type="scientific">Candidatus Acidiferrum panamense</name>
    <dbReference type="NCBI Taxonomy" id="2741543"/>
    <lineage>
        <taxon>Bacteria</taxon>
        <taxon>Pseudomonadati</taxon>
        <taxon>Acidobacteriota</taxon>
        <taxon>Terriglobia</taxon>
        <taxon>Candidatus Acidiferrales</taxon>
        <taxon>Candidatus Acidiferrum</taxon>
    </lineage>
</organism>
<dbReference type="EMBL" id="JACDQQ010001357">
    <property type="protein sequence ID" value="MBA0086102.1"/>
    <property type="molecule type" value="Genomic_DNA"/>
</dbReference>
<keyword evidence="1 5" id="KW-0808">Transferase</keyword>
<keyword evidence="2" id="KW-0658">Purine biosynthesis</keyword>
<dbReference type="SMART" id="SM00798">
    <property type="entry name" value="AICARFT_IMPCHas"/>
    <property type="match status" value="1"/>
</dbReference>
<evidence type="ECO:0000256" key="3">
    <source>
        <dbReference type="ARBA" id="ARBA00022801"/>
    </source>
</evidence>
<evidence type="ECO:0000256" key="1">
    <source>
        <dbReference type="ARBA" id="ARBA00022679"/>
    </source>
</evidence>
<accession>A0A7V8SXW6</accession>
<dbReference type="InterPro" id="IPR024051">
    <property type="entry name" value="AICAR_Tfase_dup_dom_sf"/>
</dbReference>
<evidence type="ECO:0000256" key="4">
    <source>
        <dbReference type="ARBA" id="ARBA00023268"/>
    </source>
</evidence>
<dbReference type="EC" id="2.1.2.3" evidence="5"/>
<dbReference type="PANTHER" id="PTHR11692:SF0">
    <property type="entry name" value="BIFUNCTIONAL PURINE BIOSYNTHESIS PROTEIN ATIC"/>
    <property type="match status" value="1"/>
</dbReference>
<dbReference type="InterPro" id="IPR016193">
    <property type="entry name" value="Cytidine_deaminase-like"/>
</dbReference>
<evidence type="ECO:0000256" key="2">
    <source>
        <dbReference type="ARBA" id="ARBA00022755"/>
    </source>
</evidence>
<dbReference type="AlphaFoldDB" id="A0A7V8SXW6"/>
<keyword evidence="3 5" id="KW-0378">Hydrolase</keyword>
<dbReference type="PANTHER" id="PTHR11692">
    <property type="entry name" value="BIFUNCTIONAL PURINE BIOSYNTHESIS PROTEIN PURH"/>
    <property type="match status" value="1"/>
</dbReference>
<feature type="non-terminal residue" evidence="5">
    <location>
        <position position="1"/>
    </location>
</feature>
<dbReference type="GO" id="GO:0003937">
    <property type="term" value="F:IMP cyclohydrolase activity"/>
    <property type="evidence" value="ECO:0007669"/>
    <property type="project" value="UniProtKB-EC"/>
</dbReference>
<gene>
    <name evidence="5" type="primary">purH</name>
    <name evidence="5" type="ORF">HRJ53_14030</name>
</gene>
<dbReference type="GO" id="GO:0004643">
    <property type="term" value="F:phosphoribosylaminoimidazolecarboxamide formyltransferase activity"/>
    <property type="evidence" value="ECO:0007669"/>
    <property type="project" value="UniProtKB-EC"/>
</dbReference>
<dbReference type="Gene3D" id="3.40.140.20">
    <property type="match status" value="2"/>
</dbReference>
<dbReference type="GO" id="GO:0005829">
    <property type="term" value="C:cytosol"/>
    <property type="evidence" value="ECO:0007669"/>
    <property type="project" value="TreeGrafter"/>
</dbReference>
<evidence type="ECO:0000313" key="6">
    <source>
        <dbReference type="Proteomes" id="UP000567293"/>
    </source>
</evidence>
<dbReference type="Gene3D" id="3.40.50.1380">
    <property type="entry name" value="Methylglyoxal synthase-like domain"/>
    <property type="match status" value="1"/>
</dbReference>
<dbReference type="EC" id="3.5.4.10" evidence="5"/>
<dbReference type="Pfam" id="PF01808">
    <property type="entry name" value="AICARFT_IMPCHas"/>
    <property type="match status" value="1"/>
</dbReference>